<dbReference type="Proteomes" id="UP000325577">
    <property type="component" value="Linkage Group LG14"/>
</dbReference>
<keyword evidence="2" id="KW-1185">Reference proteome</keyword>
<protein>
    <submittedName>
        <fullName evidence="1">Uncharacterized protein</fullName>
    </submittedName>
</protein>
<evidence type="ECO:0000313" key="1">
    <source>
        <dbReference type="EMBL" id="KAA8539661.1"/>
    </source>
</evidence>
<proteinExistence type="predicted"/>
<dbReference type="EMBL" id="CM018037">
    <property type="protein sequence ID" value="KAA8539661.1"/>
    <property type="molecule type" value="Genomic_DNA"/>
</dbReference>
<gene>
    <name evidence="1" type="ORF">F0562_026353</name>
</gene>
<dbReference type="AlphaFoldDB" id="A0A5J5BES6"/>
<organism evidence="1 2">
    <name type="scientific">Nyssa sinensis</name>
    <dbReference type="NCBI Taxonomy" id="561372"/>
    <lineage>
        <taxon>Eukaryota</taxon>
        <taxon>Viridiplantae</taxon>
        <taxon>Streptophyta</taxon>
        <taxon>Embryophyta</taxon>
        <taxon>Tracheophyta</taxon>
        <taxon>Spermatophyta</taxon>
        <taxon>Magnoliopsida</taxon>
        <taxon>eudicotyledons</taxon>
        <taxon>Gunneridae</taxon>
        <taxon>Pentapetalae</taxon>
        <taxon>asterids</taxon>
        <taxon>Cornales</taxon>
        <taxon>Nyssaceae</taxon>
        <taxon>Nyssa</taxon>
    </lineage>
</organism>
<reference evidence="1 2" key="1">
    <citation type="submission" date="2019-09" db="EMBL/GenBank/DDBJ databases">
        <title>A chromosome-level genome assembly of the Chinese tupelo Nyssa sinensis.</title>
        <authorList>
            <person name="Yang X."/>
            <person name="Kang M."/>
            <person name="Yang Y."/>
            <person name="Xiong H."/>
            <person name="Wang M."/>
            <person name="Zhang Z."/>
            <person name="Wang Z."/>
            <person name="Wu H."/>
            <person name="Ma T."/>
            <person name="Liu J."/>
            <person name="Xi Z."/>
        </authorList>
    </citation>
    <scope>NUCLEOTIDE SEQUENCE [LARGE SCALE GENOMIC DNA]</scope>
    <source>
        <strain evidence="1">J267</strain>
        <tissue evidence="1">Leaf</tissue>
    </source>
</reference>
<accession>A0A5J5BES6</accession>
<evidence type="ECO:0000313" key="2">
    <source>
        <dbReference type="Proteomes" id="UP000325577"/>
    </source>
</evidence>
<sequence length="83" mass="9404">MKNKQPVTASNLVRRRELVIKRGPQGNRFGQPDSLCPNDIKATQIQQARKKRRRKTAHQSRVVFSDSCVAVEAEGYRSGPARE</sequence>
<name>A0A5J5BES6_9ASTE</name>